<keyword evidence="2" id="KW-1133">Transmembrane helix</keyword>
<dbReference type="eggNOG" id="COG2148">
    <property type="taxonomic scope" value="Bacteria"/>
</dbReference>
<feature type="transmembrane region" description="Helical" evidence="2">
    <location>
        <begin position="190"/>
        <end position="208"/>
    </location>
</feature>
<dbReference type="HOGENOM" id="CLU_026901_0_0_7"/>
<feature type="transmembrane region" description="Helical" evidence="2">
    <location>
        <begin position="51"/>
        <end position="68"/>
    </location>
</feature>
<comment type="similarity">
    <text evidence="1">Belongs to the bacterial sugar transferase family.</text>
</comment>
<dbReference type="Proteomes" id="UP000008561">
    <property type="component" value="Chromosome"/>
</dbReference>
<dbReference type="PANTHER" id="PTHR30576">
    <property type="entry name" value="COLANIC BIOSYNTHESIS UDP-GLUCOSE LIPID CARRIER TRANSFERASE"/>
    <property type="match status" value="1"/>
</dbReference>
<feature type="transmembrane region" description="Helical" evidence="2">
    <location>
        <begin position="21"/>
        <end position="39"/>
    </location>
</feature>
<gene>
    <name evidence="4" type="ordered locus">Dole_1821</name>
</gene>
<feature type="transmembrane region" description="Helical" evidence="2">
    <location>
        <begin position="229"/>
        <end position="248"/>
    </location>
</feature>
<accession>A9A100</accession>
<dbReference type="KEGG" id="dol:Dole_1821"/>
<feature type="domain" description="Bacterial sugar transferase" evidence="3">
    <location>
        <begin position="507"/>
        <end position="619"/>
    </location>
</feature>
<reference evidence="4 5" key="1">
    <citation type="submission" date="2007-10" db="EMBL/GenBank/DDBJ databases">
        <title>Complete sequence of Desulfococcus oleovorans Hxd3.</title>
        <authorList>
            <consortium name="US DOE Joint Genome Institute"/>
            <person name="Copeland A."/>
            <person name="Lucas S."/>
            <person name="Lapidus A."/>
            <person name="Barry K."/>
            <person name="Glavina del Rio T."/>
            <person name="Dalin E."/>
            <person name="Tice H."/>
            <person name="Pitluck S."/>
            <person name="Kiss H."/>
            <person name="Brettin T."/>
            <person name="Bruce D."/>
            <person name="Detter J.C."/>
            <person name="Han C."/>
            <person name="Schmutz J."/>
            <person name="Larimer F."/>
            <person name="Land M."/>
            <person name="Hauser L."/>
            <person name="Kyrpides N."/>
            <person name="Kim E."/>
            <person name="Wawrik B."/>
            <person name="Richardson P."/>
        </authorList>
    </citation>
    <scope>NUCLEOTIDE SEQUENCE [LARGE SCALE GENOMIC DNA]</scope>
    <source>
        <strain evidence="5">DSM 6200 / JCM 39069 / Hxd3</strain>
    </source>
</reference>
<protein>
    <submittedName>
        <fullName evidence="4">Sugar transferase</fullName>
    </submittedName>
</protein>
<evidence type="ECO:0000256" key="1">
    <source>
        <dbReference type="ARBA" id="ARBA00006464"/>
    </source>
</evidence>
<evidence type="ECO:0000256" key="2">
    <source>
        <dbReference type="SAM" id="Phobius"/>
    </source>
</evidence>
<keyword evidence="5" id="KW-1185">Reference proteome</keyword>
<dbReference type="PANTHER" id="PTHR30576:SF0">
    <property type="entry name" value="UNDECAPRENYL-PHOSPHATE N-ACETYLGALACTOSAMINYL 1-PHOSPHATE TRANSFERASE-RELATED"/>
    <property type="match status" value="1"/>
</dbReference>
<keyword evidence="2" id="KW-0812">Transmembrane</keyword>
<dbReference type="InterPro" id="IPR003362">
    <property type="entry name" value="Bact_transf"/>
</dbReference>
<dbReference type="EMBL" id="CP000859">
    <property type="protein sequence ID" value="ABW67625.1"/>
    <property type="molecule type" value="Genomic_DNA"/>
</dbReference>
<evidence type="ECO:0000313" key="4">
    <source>
        <dbReference type="EMBL" id="ABW67625.1"/>
    </source>
</evidence>
<keyword evidence="2" id="KW-0472">Membrane</keyword>
<feature type="transmembrane region" description="Helical" evidence="2">
    <location>
        <begin position="112"/>
        <end position="136"/>
    </location>
</feature>
<dbReference type="AlphaFoldDB" id="A9A100"/>
<keyword evidence="4" id="KW-0808">Transferase</keyword>
<organism evidence="4 5">
    <name type="scientific">Desulfosudis oleivorans (strain DSM 6200 / JCM 39069 / Hxd3)</name>
    <name type="common">Desulfococcus oleovorans</name>
    <dbReference type="NCBI Taxonomy" id="96561"/>
    <lineage>
        <taxon>Bacteria</taxon>
        <taxon>Pseudomonadati</taxon>
        <taxon>Thermodesulfobacteriota</taxon>
        <taxon>Desulfobacteria</taxon>
        <taxon>Desulfobacterales</taxon>
        <taxon>Desulfosudaceae</taxon>
        <taxon>Desulfosudis</taxon>
    </lineage>
</organism>
<dbReference type="GO" id="GO:0016780">
    <property type="term" value="F:phosphotransferase activity, for other substituted phosphate groups"/>
    <property type="evidence" value="ECO:0007669"/>
    <property type="project" value="TreeGrafter"/>
</dbReference>
<dbReference type="STRING" id="96561.Dole_1821"/>
<sequence length="665" mass="76194">MMVLERAGGNDGGIVLCREKIVLVDLVLLVAAFMLVHWFKQGGLVLSGRYFDLLVVFLACWMPASLVGKKFRTSEYRGLRVGIKSIVRSNLYLGYLISFVIVFFGLSEFSRLQVFATCLVFLLLDIGVWLVGYRLVAVAGEKEEEAEAEAGLVEEGFHYRLLVADLVLLVLSFWVVNYLKRGGLALPPEYDKLLLVLIGLWFATGLATRKYVLGAARNAYDIFWQWQKAGLIMLAGVAAVVFALRWFHYSRFQGFGTVVMLMAAEGLLLVAVYGGRKARQEAADVESAAEVSRILDQEPVDTNVDIEAIREQLMSPAREHLEGRLGSAGAGVFAFLDGHVPLHNILWMETVLEQSCEPVDRRLVKLPVRLFINRHKLNDVRRLNQYFLELYQGMLAGGYFVGYAHTIHTHYDWVYGKFPRLMAHLVYGFSFVWRRVIPKLPWTKNVYFAITKGKNRIISRAELLGRLSFCGFEIVAEQEMERRFWVIARKVKKPSFVENPTYGPLVTLNRVGYQGKTVRVYKLRTMHPYSEFLQDYVFERQGLEKGGKLKDDFRVTTWGRVLRKLWIDELPMLYNWLRGDLKIVGVRPLSGHFLSLYDEELRQLRKETKPGLIPPFYVDMPVTLEEICASEKKYLRAFLEKPVRTDIYYGAVALWNIFVKKARSG</sequence>
<dbReference type="RefSeq" id="WP_012175240.1">
    <property type="nucleotide sequence ID" value="NC_009943.1"/>
</dbReference>
<name>A9A100_DESOH</name>
<dbReference type="Pfam" id="PF02397">
    <property type="entry name" value="Bac_transf"/>
    <property type="match status" value="1"/>
</dbReference>
<evidence type="ECO:0000313" key="5">
    <source>
        <dbReference type="Proteomes" id="UP000008561"/>
    </source>
</evidence>
<evidence type="ECO:0000259" key="3">
    <source>
        <dbReference type="Pfam" id="PF02397"/>
    </source>
</evidence>
<proteinExistence type="inferred from homology"/>
<feature type="transmembrane region" description="Helical" evidence="2">
    <location>
        <begin position="89"/>
        <end position="106"/>
    </location>
</feature>
<feature type="transmembrane region" description="Helical" evidence="2">
    <location>
        <begin position="254"/>
        <end position="273"/>
    </location>
</feature>
<feature type="transmembrane region" description="Helical" evidence="2">
    <location>
        <begin position="157"/>
        <end position="178"/>
    </location>
</feature>